<proteinExistence type="predicted"/>
<keyword evidence="3" id="KW-1185">Reference proteome</keyword>
<sequence>MGTDNVHSSALTAQFAKRFRNDIKPWRPCQYRFPTPRQHRLLLQSLSYRPRGGGGGMKGNGQRKQVRMPVFESRSIKRPNRLYTRCPSHRLQTDRQVRLSRRRRPCPDAASQCLSLPGKACCRQVSESIETDRGGKRTRRARGPFRDSFLRGIRGGH</sequence>
<gene>
    <name evidence="2" type="ORF">IF1G_00605</name>
</gene>
<evidence type="ECO:0000313" key="3">
    <source>
        <dbReference type="Proteomes" id="UP000315783"/>
    </source>
</evidence>
<comment type="caution">
    <text evidence="2">The sequence shown here is derived from an EMBL/GenBank/DDBJ whole genome shotgun (WGS) entry which is preliminary data.</text>
</comment>
<dbReference type="Proteomes" id="UP000315783">
    <property type="component" value="Unassembled WGS sequence"/>
</dbReference>
<dbReference type="AlphaFoldDB" id="A0A545WCZ4"/>
<accession>A0A545WCZ4</accession>
<reference evidence="2 3" key="1">
    <citation type="journal article" date="2019" name="Appl. Microbiol. Biotechnol.">
        <title>Genome sequence of Isaria javanica and comparative genome analysis insights into family S53 peptidase evolution in fungal entomopathogens.</title>
        <authorList>
            <person name="Lin R."/>
            <person name="Zhang X."/>
            <person name="Xin B."/>
            <person name="Zou M."/>
            <person name="Gao Y."/>
            <person name="Qin F."/>
            <person name="Hu Q."/>
            <person name="Xie B."/>
            <person name="Cheng X."/>
        </authorList>
    </citation>
    <scope>NUCLEOTIDE SEQUENCE [LARGE SCALE GENOMIC DNA]</scope>
    <source>
        <strain evidence="2 3">IJ1G</strain>
    </source>
</reference>
<dbReference type="EMBL" id="SPUK01000001">
    <property type="protein sequence ID" value="TQW00674.1"/>
    <property type="molecule type" value="Genomic_DNA"/>
</dbReference>
<name>A0A545WCZ4_9HYPO</name>
<feature type="region of interest" description="Disordered" evidence="1">
    <location>
        <begin position="48"/>
        <end position="71"/>
    </location>
</feature>
<evidence type="ECO:0000256" key="1">
    <source>
        <dbReference type="SAM" id="MobiDB-lite"/>
    </source>
</evidence>
<organism evidence="2 3">
    <name type="scientific">Cordyceps javanica</name>
    <dbReference type="NCBI Taxonomy" id="43265"/>
    <lineage>
        <taxon>Eukaryota</taxon>
        <taxon>Fungi</taxon>
        <taxon>Dikarya</taxon>
        <taxon>Ascomycota</taxon>
        <taxon>Pezizomycotina</taxon>
        <taxon>Sordariomycetes</taxon>
        <taxon>Hypocreomycetidae</taxon>
        <taxon>Hypocreales</taxon>
        <taxon>Cordycipitaceae</taxon>
        <taxon>Cordyceps</taxon>
    </lineage>
</organism>
<evidence type="ECO:0000313" key="2">
    <source>
        <dbReference type="EMBL" id="TQW00674.1"/>
    </source>
</evidence>
<protein>
    <submittedName>
        <fullName evidence="2">Uncharacterized protein</fullName>
    </submittedName>
</protein>